<organism evidence="1 2">
    <name type="scientific">Phaseolus angularis</name>
    <name type="common">Azuki bean</name>
    <name type="synonym">Vigna angularis</name>
    <dbReference type="NCBI Taxonomy" id="3914"/>
    <lineage>
        <taxon>Eukaryota</taxon>
        <taxon>Viridiplantae</taxon>
        <taxon>Streptophyta</taxon>
        <taxon>Embryophyta</taxon>
        <taxon>Tracheophyta</taxon>
        <taxon>Spermatophyta</taxon>
        <taxon>Magnoliopsida</taxon>
        <taxon>eudicotyledons</taxon>
        <taxon>Gunneridae</taxon>
        <taxon>Pentapetalae</taxon>
        <taxon>rosids</taxon>
        <taxon>fabids</taxon>
        <taxon>Fabales</taxon>
        <taxon>Fabaceae</taxon>
        <taxon>Papilionoideae</taxon>
        <taxon>50 kb inversion clade</taxon>
        <taxon>NPAAA clade</taxon>
        <taxon>indigoferoid/millettioid clade</taxon>
        <taxon>Phaseoleae</taxon>
        <taxon>Vigna</taxon>
    </lineage>
</organism>
<evidence type="ECO:0000313" key="2">
    <source>
        <dbReference type="Proteomes" id="UP000053144"/>
    </source>
</evidence>
<dbReference type="Proteomes" id="UP000053144">
    <property type="component" value="Chromosome 8"/>
</dbReference>
<name>A0A0L9V658_PHAAN</name>
<sequence>MCKIMRECGFPKRTPPMNSTFVGTRFDAFETQFGNMDMAMGTRFDALESRVRNIEEQLQHLRSDFDNEPGS</sequence>
<accession>A0A0L9V658</accession>
<dbReference type="EMBL" id="CM003378">
    <property type="protein sequence ID" value="KOM50463.1"/>
    <property type="molecule type" value="Genomic_DNA"/>
</dbReference>
<gene>
    <name evidence="1" type="ORF">LR48_Vigan08g129000</name>
</gene>
<protein>
    <submittedName>
        <fullName evidence="1">Uncharacterized protein</fullName>
    </submittedName>
</protein>
<reference evidence="2" key="1">
    <citation type="journal article" date="2015" name="Proc. Natl. Acad. Sci. U.S.A.">
        <title>Genome sequencing of adzuki bean (Vigna angularis) provides insight into high starch and low fat accumulation and domestication.</title>
        <authorList>
            <person name="Yang K."/>
            <person name="Tian Z."/>
            <person name="Chen C."/>
            <person name="Luo L."/>
            <person name="Zhao B."/>
            <person name="Wang Z."/>
            <person name="Yu L."/>
            <person name="Li Y."/>
            <person name="Sun Y."/>
            <person name="Li W."/>
            <person name="Chen Y."/>
            <person name="Li Y."/>
            <person name="Zhang Y."/>
            <person name="Ai D."/>
            <person name="Zhao J."/>
            <person name="Shang C."/>
            <person name="Ma Y."/>
            <person name="Wu B."/>
            <person name="Wang M."/>
            <person name="Gao L."/>
            <person name="Sun D."/>
            <person name="Zhang P."/>
            <person name="Guo F."/>
            <person name="Wang W."/>
            <person name="Li Y."/>
            <person name="Wang J."/>
            <person name="Varshney R.K."/>
            <person name="Wang J."/>
            <person name="Ling H.Q."/>
            <person name="Wan P."/>
        </authorList>
    </citation>
    <scope>NUCLEOTIDE SEQUENCE</scope>
    <source>
        <strain evidence="2">cv. Jingnong 6</strain>
    </source>
</reference>
<dbReference type="AlphaFoldDB" id="A0A0L9V658"/>
<dbReference type="Gene3D" id="1.20.5.170">
    <property type="match status" value="1"/>
</dbReference>
<dbReference type="Gramene" id="KOM50463">
    <property type="protein sequence ID" value="KOM50463"/>
    <property type="gene ID" value="LR48_Vigan08g129000"/>
</dbReference>
<evidence type="ECO:0000313" key="1">
    <source>
        <dbReference type="EMBL" id="KOM50463.1"/>
    </source>
</evidence>
<proteinExistence type="predicted"/>